<dbReference type="CDD" id="cd01647">
    <property type="entry name" value="RT_LTR"/>
    <property type="match status" value="1"/>
</dbReference>
<dbReference type="InterPro" id="IPR053134">
    <property type="entry name" value="RNA-dir_DNA_polymerase"/>
</dbReference>
<evidence type="ECO:0000313" key="3">
    <source>
        <dbReference type="EMBL" id="KAA0042461.1"/>
    </source>
</evidence>
<proteinExistence type="predicted"/>
<evidence type="ECO:0000313" key="6">
    <source>
        <dbReference type="Proteomes" id="UP000321947"/>
    </source>
</evidence>
<dbReference type="CDD" id="cd00303">
    <property type="entry name" value="retropepsin_like"/>
    <property type="match status" value="1"/>
</dbReference>
<name>A0A5A7TLK5_CUCMM</name>
<dbReference type="EMBL" id="SSTE01015965">
    <property type="protein sequence ID" value="KAA0042461.1"/>
    <property type="molecule type" value="Genomic_DNA"/>
</dbReference>
<dbReference type="Pfam" id="PF03732">
    <property type="entry name" value="Retrotrans_gag"/>
    <property type="match status" value="1"/>
</dbReference>
<reference evidence="5 6" key="1">
    <citation type="submission" date="2019-08" db="EMBL/GenBank/DDBJ databases">
        <title>Draft genome sequences of two oriental melons (Cucumis melo L. var makuwa).</title>
        <authorList>
            <person name="Kwon S.-Y."/>
        </authorList>
    </citation>
    <scope>NUCLEOTIDE SEQUENCE [LARGE SCALE GENOMIC DNA]</scope>
    <source>
        <strain evidence="6">cv. Chang Bougi</strain>
        <strain evidence="5">cv. SW 3</strain>
        <tissue evidence="3">Leaf</tissue>
    </source>
</reference>
<dbReference type="AlphaFoldDB" id="A0A5A7TLK5"/>
<dbReference type="Proteomes" id="UP000321393">
    <property type="component" value="Unassembled WGS sequence"/>
</dbReference>
<organism evidence="3 5">
    <name type="scientific">Cucumis melo var. makuwa</name>
    <name type="common">Oriental melon</name>
    <dbReference type="NCBI Taxonomy" id="1194695"/>
    <lineage>
        <taxon>Eukaryota</taxon>
        <taxon>Viridiplantae</taxon>
        <taxon>Streptophyta</taxon>
        <taxon>Embryophyta</taxon>
        <taxon>Tracheophyta</taxon>
        <taxon>Spermatophyta</taxon>
        <taxon>Magnoliopsida</taxon>
        <taxon>eudicotyledons</taxon>
        <taxon>Gunneridae</taxon>
        <taxon>Pentapetalae</taxon>
        <taxon>rosids</taxon>
        <taxon>fabids</taxon>
        <taxon>Cucurbitales</taxon>
        <taxon>Cucurbitaceae</taxon>
        <taxon>Benincaseae</taxon>
        <taxon>Cucumis</taxon>
    </lineage>
</organism>
<evidence type="ECO:0000313" key="5">
    <source>
        <dbReference type="Proteomes" id="UP000321393"/>
    </source>
</evidence>
<dbReference type="OrthoDB" id="415724at2759"/>
<dbReference type="Pfam" id="PF00078">
    <property type="entry name" value="RVT_1"/>
    <property type="match status" value="1"/>
</dbReference>
<feature type="domain" description="Retrotransposon gag" evidence="2">
    <location>
        <begin position="108"/>
        <end position="157"/>
    </location>
</feature>
<evidence type="ECO:0000313" key="4">
    <source>
        <dbReference type="EMBL" id="TYK22915.1"/>
    </source>
</evidence>
<dbReference type="InterPro" id="IPR005162">
    <property type="entry name" value="Retrotrans_gag_dom"/>
</dbReference>
<dbReference type="Gene3D" id="3.30.70.270">
    <property type="match status" value="1"/>
</dbReference>
<dbReference type="InterPro" id="IPR021109">
    <property type="entry name" value="Peptidase_aspartic_dom_sf"/>
</dbReference>
<gene>
    <name evidence="4" type="ORF">E5676_scaffold334G00560</name>
    <name evidence="3" type="ORF">E6C27_scaffold246G00080</name>
</gene>
<protein>
    <submittedName>
        <fullName evidence="3">Ty3-gypsy retrotransposon protein</fullName>
    </submittedName>
</protein>
<dbReference type="SUPFAM" id="SSF56672">
    <property type="entry name" value="DNA/RNA polymerases"/>
    <property type="match status" value="1"/>
</dbReference>
<dbReference type="EMBL" id="SSTD01004767">
    <property type="protein sequence ID" value="TYK22915.1"/>
    <property type="molecule type" value="Genomic_DNA"/>
</dbReference>
<dbReference type="Pfam" id="PF08284">
    <property type="entry name" value="RVP_2"/>
    <property type="match status" value="1"/>
</dbReference>
<dbReference type="Gene3D" id="2.40.70.10">
    <property type="entry name" value="Acid Proteases"/>
    <property type="match status" value="1"/>
</dbReference>
<evidence type="ECO:0000259" key="1">
    <source>
        <dbReference type="Pfam" id="PF00078"/>
    </source>
</evidence>
<accession>A0A5A7TLK5</accession>
<dbReference type="Gene3D" id="3.10.10.10">
    <property type="entry name" value="HIV Type 1 Reverse Transcriptase, subunit A, domain 1"/>
    <property type="match status" value="1"/>
</dbReference>
<dbReference type="InterPro" id="IPR000477">
    <property type="entry name" value="RT_dom"/>
</dbReference>
<comment type="caution">
    <text evidence="3">The sequence shown here is derived from an EMBL/GenBank/DDBJ whole genome shotgun (WGS) entry which is preliminary data.</text>
</comment>
<dbReference type="PANTHER" id="PTHR24559:SF444">
    <property type="entry name" value="REVERSE TRANSCRIPTASE DOMAIN-CONTAINING PROTEIN"/>
    <property type="match status" value="1"/>
</dbReference>
<dbReference type="InterPro" id="IPR043128">
    <property type="entry name" value="Rev_trsase/Diguanyl_cyclase"/>
</dbReference>
<dbReference type="PANTHER" id="PTHR24559">
    <property type="entry name" value="TRANSPOSON TY3-I GAG-POL POLYPROTEIN"/>
    <property type="match status" value="1"/>
</dbReference>
<dbReference type="InterPro" id="IPR043502">
    <property type="entry name" value="DNA/RNA_pol_sf"/>
</dbReference>
<dbReference type="Proteomes" id="UP000321947">
    <property type="component" value="Unassembled WGS sequence"/>
</dbReference>
<sequence length="417" mass="47501">MARTILRHSSRKCCQEEVLVGVAVEVEEGEHNVSNLKCSLHGYRSSQPLAPTQALVEPQSMPDQLSIEAKHLRDFKKYNSKSFNVYLTDPIKAQMWQRHRLVGDGREDVRGDVNLITWEQLKESFYAKFFSTSMKYAKQQEFLNLEQGDMTTEKFVRGLRLDIQGLVRAFRPATHADALPLNQGAGSPYCKVFATNKSEAEKSGTIVIVSTPYGKSMLSEEKIKACQIEIASHVIDVTLLVLDMHDFDVILGIDWLAANHASIDCSRREIDFAIELEPGTVSISKPSHKMALAKLKELNMQLKMELNKVTVKNKYPLPRIDDLFDQLQGATVFSKIDLRSGYHQLRITDSDISKIAFRSRYMHYDFIVMSFGLTKAPVVFMDLLNRVFKDFLDTFVIVFIDDILVYSKTEAVHKEHL</sequence>
<feature type="domain" description="Reverse transcriptase" evidence="1">
    <location>
        <begin position="293"/>
        <end position="417"/>
    </location>
</feature>
<evidence type="ECO:0000259" key="2">
    <source>
        <dbReference type="Pfam" id="PF03732"/>
    </source>
</evidence>